<sequence length="203" mass="22454">MSTWGQYLGKPFGENSSLPAQRTPLPVRRLTKVLSLSDLDPRSPTNEIPRTPIQMEAAALSESSAEGDTELDPRSPTQAFQRTPIPLGMVITQRHVPQDSPSAEYHKKRPVPPSVLDTPTVPIQKERRMKKSLENIADMQKQSPASNTSSERLALKSANRPNTMLRSLQESNFQRAGKTNFGAAPKMADLSNEKENRIMPANA</sequence>
<evidence type="ECO:0000313" key="2">
    <source>
        <dbReference type="EMBL" id="JAC29783.1"/>
    </source>
</evidence>
<dbReference type="InterPro" id="IPR038832">
    <property type="entry name" value="CDCA3"/>
</dbReference>
<reference evidence="2" key="1">
    <citation type="submission" date="2014-03" db="EMBL/GenBank/DDBJ databases">
        <title>The sialotranscriptome of Amblyomma triste, Amblyomma parvum and Amblyomma cajennense ticks, uncovered by 454-based RNA-seq.</title>
        <authorList>
            <person name="Garcia G.R."/>
            <person name="Gardinassi L.G."/>
            <person name="Ribeiro J.M."/>
            <person name="Anatriello E."/>
            <person name="Ferreira B.R."/>
            <person name="Moreira H.N."/>
            <person name="Mafra C."/>
            <person name="Olegario M.M."/>
            <person name="Szabo P.J."/>
            <person name="Miranda-Santos I.K."/>
            <person name="Maruyama S.R."/>
        </authorList>
    </citation>
    <scope>NUCLEOTIDE SEQUENCE</scope>
    <source>
        <strain evidence="2">Mato Grasso do Sul</strain>
        <tissue evidence="2">Salivary glands</tissue>
    </source>
</reference>
<name>A0A023GA56_AMBTT</name>
<evidence type="ECO:0000256" key="1">
    <source>
        <dbReference type="SAM" id="MobiDB-lite"/>
    </source>
</evidence>
<accession>A0A023GA56</accession>
<feature type="region of interest" description="Disordered" evidence="1">
    <location>
        <begin position="1"/>
        <end position="24"/>
    </location>
</feature>
<dbReference type="EMBL" id="GBBM01005635">
    <property type="protein sequence ID" value="JAC29783.1"/>
    <property type="molecule type" value="mRNA"/>
</dbReference>
<protein>
    <submittedName>
        <fullName evidence="2">Uncharacterized protein</fullName>
    </submittedName>
</protein>
<proteinExistence type="evidence at transcript level"/>
<organism evidence="2">
    <name type="scientific">Amblyomma triste</name>
    <name type="common">Neotropical tick</name>
    <dbReference type="NCBI Taxonomy" id="251400"/>
    <lineage>
        <taxon>Eukaryota</taxon>
        <taxon>Metazoa</taxon>
        <taxon>Ecdysozoa</taxon>
        <taxon>Arthropoda</taxon>
        <taxon>Chelicerata</taxon>
        <taxon>Arachnida</taxon>
        <taxon>Acari</taxon>
        <taxon>Parasitiformes</taxon>
        <taxon>Ixodida</taxon>
        <taxon>Ixodoidea</taxon>
        <taxon>Ixodidae</taxon>
        <taxon>Amblyomminae</taxon>
        <taxon>Amblyomma</taxon>
    </lineage>
</organism>
<feature type="region of interest" description="Disordered" evidence="1">
    <location>
        <begin position="177"/>
        <end position="203"/>
    </location>
</feature>
<dbReference type="AlphaFoldDB" id="A0A023GA56"/>
<feature type="compositionally biased region" description="Polar residues" evidence="1">
    <location>
        <begin position="140"/>
        <end position="151"/>
    </location>
</feature>
<dbReference type="PANTHER" id="PTHR34756">
    <property type="entry name" value="CELL DIVISION CYCLE-ASSOCIATED PROTEIN 3"/>
    <property type="match status" value="1"/>
</dbReference>
<dbReference type="PANTHER" id="PTHR34756:SF1">
    <property type="entry name" value="CELL DIVISION CYCLE-ASSOCIATED PROTEIN 3"/>
    <property type="match status" value="1"/>
</dbReference>
<feature type="region of interest" description="Disordered" evidence="1">
    <location>
        <begin position="36"/>
        <end position="163"/>
    </location>
</feature>